<dbReference type="RefSeq" id="WP_115688290.1">
    <property type="nucleotide sequence ID" value="NZ_CP031417.1"/>
</dbReference>
<evidence type="ECO:0000313" key="1">
    <source>
        <dbReference type="EMBL" id="AXK79519.1"/>
    </source>
</evidence>
<dbReference type="KEGG" id="ptaw:DW352_02690"/>
<organism evidence="1 2">
    <name type="scientific">Pseudolabrys taiwanensis</name>
    <dbReference type="NCBI Taxonomy" id="331696"/>
    <lineage>
        <taxon>Bacteria</taxon>
        <taxon>Pseudomonadati</taxon>
        <taxon>Pseudomonadota</taxon>
        <taxon>Alphaproteobacteria</taxon>
        <taxon>Hyphomicrobiales</taxon>
        <taxon>Xanthobacteraceae</taxon>
        <taxon>Pseudolabrys</taxon>
    </lineage>
</organism>
<dbReference type="EMBL" id="CP031417">
    <property type="protein sequence ID" value="AXK79519.1"/>
    <property type="molecule type" value="Genomic_DNA"/>
</dbReference>
<protein>
    <submittedName>
        <fullName evidence="1">Uncharacterized protein</fullName>
    </submittedName>
</protein>
<proteinExistence type="predicted"/>
<dbReference type="Proteomes" id="UP000254889">
    <property type="component" value="Chromosome"/>
</dbReference>
<sequence length="185" mass="20078">MSALQPLNFAPFKIDDRGLCERTALFECTERSHTWSLADRDKASALLRIIFAHRANQHALLLSGANRKMYQALVGPWCRITGIDGEVVYPELRWCDFSNGIVCYRAGLDSPLSTHQFERHREQLEELWQGPVAIATGASVGAAPGAVVVRPAPAQIAPPGPIPPAPRAPVALPDCIPLINAGVKP</sequence>
<accession>A0A345ZRH2</accession>
<reference evidence="1 2" key="1">
    <citation type="submission" date="2018-07" db="EMBL/GenBank/DDBJ databases">
        <authorList>
            <person name="Quirk P.G."/>
            <person name="Krulwich T.A."/>
        </authorList>
    </citation>
    <scope>NUCLEOTIDE SEQUENCE [LARGE SCALE GENOMIC DNA]</scope>
    <source>
        <strain evidence="1 2">CC-BB4</strain>
    </source>
</reference>
<gene>
    <name evidence="1" type="ORF">DW352_02690</name>
</gene>
<dbReference type="AlphaFoldDB" id="A0A345ZRH2"/>
<evidence type="ECO:0000313" key="2">
    <source>
        <dbReference type="Proteomes" id="UP000254889"/>
    </source>
</evidence>
<keyword evidence="2" id="KW-1185">Reference proteome</keyword>
<name>A0A345ZRH2_9HYPH</name>